<sequence length="355" mass="41297">MSNQEIVERIALYLAKTDIHMFSIILQENKKLLTDASFRKFFDSLLQSSPIGQYIIEYTESSDHRFKDMILEEVIDYIQSDKEYLLYKVQMEVQEKIGSLEMELNYYYTRKYVTEQSPAYVTEVTRLVKMNKLTSELLQFNHQLSKLQLLLGEWPVGFQGLLDQKERFTLDNLLPAPESIEGNCNSDHLEEAENTKTYVDKTKLYEFRRKLIGGFVMGAAYDGSNIFVKETDVKRMGLENGDKLAVAVKPFGQEYMYDYHIVEKSKNPTTDRVQVDFCFVEEINGQFCVQKRYAGSEIVPINIGNDNIVLYLGEQDVINKRIQDGDLINVAFYEGNTDHVRVLWKHSVKKNIQEE</sequence>
<name>A0A2L1TVU0_9BACL</name>
<accession>A0A2L1TVU0</accession>
<evidence type="ECO:0000313" key="2">
    <source>
        <dbReference type="Proteomes" id="UP000239833"/>
    </source>
</evidence>
<protein>
    <submittedName>
        <fullName evidence="1">Uncharacterized protein</fullName>
    </submittedName>
</protein>
<dbReference type="GeneID" id="64217403"/>
<dbReference type="Proteomes" id="UP000239833">
    <property type="component" value="Chromosome"/>
</dbReference>
<proteinExistence type="predicted"/>
<reference evidence="2" key="1">
    <citation type="submission" date="2017-02" db="EMBL/GenBank/DDBJ databases">
        <title>Delineation of Paenibacillus larvae strains originating from foulbrood outbreaks.</title>
        <authorList>
            <person name="Beims H."/>
            <person name="Bunk B."/>
            <person name="Sproeer C."/>
            <person name="Mohr K.I."/>
            <person name="Pradella S."/>
            <person name="Guenther G."/>
            <person name="Rohde M."/>
            <person name="von der Ohe W."/>
            <person name="Steinert M."/>
        </authorList>
    </citation>
    <scope>NUCLEOTIDE SEQUENCE [LARGE SCALE GENOMIC DNA]</scope>
    <source>
        <strain evidence="2">Eric_III</strain>
    </source>
</reference>
<dbReference type="AlphaFoldDB" id="A0A2L1TVU0"/>
<organism evidence="1 2">
    <name type="scientific">Paenibacillus larvae subsp. larvae</name>
    <dbReference type="NCBI Taxonomy" id="147375"/>
    <lineage>
        <taxon>Bacteria</taxon>
        <taxon>Bacillati</taxon>
        <taxon>Bacillota</taxon>
        <taxon>Bacilli</taxon>
        <taxon>Bacillales</taxon>
        <taxon>Paenibacillaceae</taxon>
        <taxon>Paenibacillus</taxon>
    </lineage>
</organism>
<dbReference type="EMBL" id="CP019655">
    <property type="protein sequence ID" value="AVF24793.1"/>
    <property type="molecule type" value="Genomic_DNA"/>
</dbReference>
<dbReference type="RefSeq" id="WP_077996675.1">
    <property type="nucleotide sequence ID" value="NZ_CP019655.1"/>
</dbReference>
<gene>
    <name evidence="1" type="ORF">ERICIII_00567</name>
</gene>
<evidence type="ECO:0000313" key="1">
    <source>
        <dbReference type="EMBL" id="AVF24793.1"/>
    </source>
</evidence>